<keyword evidence="3" id="KW-1185">Reference proteome</keyword>
<dbReference type="EMBL" id="SMUW01000036">
    <property type="protein sequence ID" value="TDK42856.1"/>
    <property type="molecule type" value="Genomic_DNA"/>
</dbReference>
<keyword evidence="1" id="KW-0472">Membrane</keyword>
<proteinExistence type="predicted"/>
<sequence length="138" mass="15662">MIRKPFRAAILLTVIYSLLFTLFAPGVFSGFELLDHPSSFNSQLSSTSEDANAGSSVDVDELKSSAGFLFSWENEVFEQVEESVTDFEDQLKFALAAILACLLSISLGRDQTRFIRYSKNFFEDLTDRLHIFHCVYRL</sequence>
<evidence type="ECO:0000256" key="1">
    <source>
        <dbReference type="SAM" id="Phobius"/>
    </source>
</evidence>
<accession>A0A4R5UUZ9</accession>
<gene>
    <name evidence="2" type="ORF">E1898_15615</name>
</gene>
<feature type="transmembrane region" description="Helical" evidence="1">
    <location>
        <begin position="91"/>
        <end position="108"/>
    </location>
</feature>
<evidence type="ECO:0000313" key="2">
    <source>
        <dbReference type="EMBL" id="TDK42856.1"/>
    </source>
</evidence>
<dbReference type="Proteomes" id="UP000295438">
    <property type="component" value="Unassembled WGS sequence"/>
</dbReference>
<keyword evidence="1" id="KW-0812">Transmembrane</keyword>
<comment type="caution">
    <text evidence="2">The sequence shown here is derived from an EMBL/GenBank/DDBJ whole genome shotgun (WGS) entry which is preliminary data.</text>
</comment>
<name>A0A4R5UUZ9_9BACT</name>
<organism evidence="2 3">
    <name type="scientific">Algoriphagus formosus</name>
    <dbReference type="NCBI Taxonomy" id="2007308"/>
    <lineage>
        <taxon>Bacteria</taxon>
        <taxon>Pseudomonadati</taxon>
        <taxon>Bacteroidota</taxon>
        <taxon>Cytophagia</taxon>
        <taxon>Cytophagales</taxon>
        <taxon>Cyclobacteriaceae</taxon>
        <taxon>Algoriphagus</taxon>
    </lineage>
</organism>
<reference evidence="2 3" key="1">
    <citation type="submission" date="2019-03" db="EMBL/GenBank/DDBJ databases">
        <title>Algoriphagus aquimaris sp. nov., isolated form marine sediment in Pohang, Korea.</title>
        <authorList>
            <person name="Kim J."/>
            <person name="Yoon S.-H."/>
            <person name="Lee S.-S."/>
        </authorList>
    </citation>
    <scope>NUCLEOTIDE SEQUENCE [LARGE SCALE GENOMIC DNA]</scope>
    <source>
        <strain evidence="2 3">F21</strain>
    </source>
</reference>
<evidence type="ECO:0000313" key="3">
    <source>
        <dbReference type="Proteomes" id="UP000295438"/>
    </source>
</evidence>
<dbReference type="RefSeq" id="WP_133391579.1">
    <property type="nucleotide sequence ID" value="NZ_SMUW01000036.1"/>
</dbReference>
<dbReference type="AlphaFoldDB" id="A0A4R5UUZ9"/>
<keyword evidence="1" id="KW-1133">Transmembrane helix</keyword>
<protein>
    <submittedName>
        <fullName evidence="2">Uncharacterized protein</fullName>
    </submittedName>
</protein>